<evidence type="ECO:0000259" key="1">
    <source>
        <dbReference type="PROSITE" id="PS51787"/>
    </source>
</evidence>
<dbReference type="Gene3D" id="1.10.4060.10">
    <property type="entry name" value="BPP1347 like domain"/>
    <property type="match status" value="1"/>
</dbReference>
<evidence type="ECO:0000313" key="3">
    <source>
        <dbReference type="Proteomes" id="UP000095342"/>
    </source>
</evidence>
<dbReference type="Gene3D" id="2.30.130.40">
    <property type="entry name" value="LON domain-like"/>
    <property type="match status" value="1"/>
</dbReference>
<dbReference type="PROSITE" id="PS51787">
    <property type="entry name" value="LON_N"/>
    <property type="match status" value="1"/>
</dbReference>
<protein>
    <submittedName>
        <fullName evidence="2">Peptidase S16</fullName>
    </submittedName>
</protein>
<proteinExistence type="predicted"/>
<dbReference type="AlphaFoldDB" id="A0A1D8KCE8"/>
<dbReference type="EMBL" id="CP017448">
    <property type="protein sequence ID" value="AOV18607.1"/>
    <property type="molecule type" value="Genomic_DNA"/>
</dbReference>
<dbReference type="SMART" id="SM00464">
    <property type="entry name" value="LON"/>
    <property type="match status" value="1"/>
</dbReference>
<keyword evidence="3" id="KW-1185">Reference proteome</keyword>
<sequence>MRLPLFPLHSVLFPGGLLPLRIFETRYLDMVRDCLRSDTGFAICAIESGQEVGPAPNIHRLGTLARIADWNQRDDGLLGIVAQGEQRLRIIDYAVAANGLLIGEVELLDIAEPTQPIPGNYARLQDLLQRMLEQLGGPYSSLATAYDDAGWVGARLSELLPLPSARKQELFEMDDPLRRLDELLAFLSRA</sequence>
<dbReference type="SUPFAM" id="SSF88697">
    <property type="entry name" value="PUA domain-like"/>
    <property type="match status" value="1"/>
</dbReference>
<dbReference type="Pfam" id="PF02190">
    <property type="entry name" value="LON_substr_bdg"/>
    <property type="match status" value="1"/>
</dbReference>
<gene>
    <name evidence="2" type="ORF">BJI67_12055</name>
</gene>
<reference evidence="2 3" key="1">
    <citation type="submission" date="2016-09" db="EMBL/GenBank/DDBJ databases">
        <title>Acidihalobacter prosperus V6 (DSM14174).</title>
        <authorList>
            <person name="Khaleque H.N."/>
            <person name="Ramsay J.P."/>
            <person name="Murphy R.J.T."/>
            <person name="Kaksonen A.H."/>
            <person name="Boxall N.J."/>
            <person name="Watkin E.L.J."/>
        </authorList>
    </citation>
    <scope>NUCLEOTIDE SEQUENCE [LARGE SCALE GENOMIC DNA]</scope>
    <source>
        <strain evidence="2 3">V6</strain>
    </source>
</reference>
<feature type="domain" description="Lon N-terminal" evidence="1">
    <location>
        <begin position="1"/>
        <end position="190"/>
    </location>
</feature>
<accession>A0A1D8KCE8</accession>
<dbReference type="RefSeq" id="WP_070074131.1">
    <property type="nucleotide sequence ID" value="NZ_CP017448.1"/>
</dbReference>
<name>A0A1D8KCE8_9GAMM</name>
<dbReference type="InterPro" id="IPR015947">
    <property type="entry name" value="PUA-like_sf"/>
</dbReference>
<dbReference type="InterPro" id="IPR046336">
    <property type="entry name" value="Lon_prtase_N_sf"/>
</dbReference>
<dbReference type="Proteomes" id="UP000095342">
    <property type="component" value="Chromosome"/>
</dbReference>
<organism evidence="2 3">
    <name type="scientific">Acidihalobacter aeolianus</name>
    <dbReference type="NCBI Taxonomy" id="2792603"/>
    <lineage>
        <taxon>Bacteria</taxon>
        <taxon>Pseudomonadati</taxon>
        <taxon>Pseudomonadota</taxon>
        <taxon>Gammaproteobacteria</taxon>
        <taxon>Chromatiales</taxon>
        <taxon>Ectothiorhodospiraceae</taxon>
        <taxon>Acidihalobacter</taxon>
    </lineage>
</organism>
<evidence type="ECO:0000313" key="2">
    <source>
        <dbReference type="EMBL" id="AOV18607.1"/>
    </source>
</evidence>
<dbReference type="PANTHER" id="PTHR46732">
    <property type="entry name" value="ATP-DEPENDENT PROTEASE LA (LON) DOMAIN PROTEIN"/>
    <property type="match status" value="1"/>
</dbReference>
<dbReference type="PANTHER" id="PTHR46732:SF8">
    <property type="entry name" value="ATP-DEPENDENT PROTEASE LA (LON) DOMAIN PROTEIN"/>
    <property type="match status" value="1"/>
</dbReference>
<dbReference type="KEGG" id="aaeo:BJI67_12055"/>
<dbReference type="InterPro" id="IPR003111">
    <property type="entry name" value="Lon_prtase_N"/>
</dbReference>